<name>A0A556AV27_9BURK</name>
<accession>A0A556AV27</accession>
<dbReference type="SUPFAM" id="SSF53474">
    <property type="entry name" value="alpha/beta-Hydrolases"/>
    <property type="match status" value="1"/>
</dbReference>
<dbReference type="Proteomes" id="UP000318405">
    <property type="component" value="Unassembled WGS sequence"/>
</dbReference>
<dbReference type="OrthoDB" id="7820973at2"/>
<feature type="chain" id="PRO_5021942889" description="Esterase" evidence="1">
    <location>
        <begin position="34"/>
        <end position="368"/>
    </location>
</feature>
<evidence type="ECO:0000313" key="2">
    <source>
        <dbReference type="EMBL" id="TSH96750.1"/>
    </source>
</evidence>
<keyword evidence="3" id="KW-1185">Reference proteome</keyword>
<dbReference type="AlphaFoldDB" id="A0A556AV27"/>
<evidence type="ECO:0000256" key="1">
    <source>
        <dbReference type="SAM" id="SignalP"/>
    </source>
</evidence>
<dbReference type="InterPro" id="IPR029058">
    <property type="entry name" value="AB_hydrolase_fold"/>
</dbReference>
<dbReference type="PANTHER" id="PTHR43194">
    <property type="entry name" value="HYDROLASE ALPHA/BETA FOLD FAMILY"/>
    <property type="match status" value="1"/>
</dbReference>
<feature type="signal peptide" evidence="1">
    <location>
        <begin position="1"/>
        <end position="33"/>
    </location>
</feature>
<evidence type="ECO:0008006" key="4">
    <source>
        <dbReference type="Google" id="ProtNLM"/>
    </source>
</evidence>
<dbReference type="PANTHER" id="PTHR43194:SF2">
    <property type="entry name" value="PEROXISOMAL MEMBRANE PROTEIN LPX1"/>
    <property type="match status" value="1"/>
</dbReference>
<keyword evidence="1" id="KW-0732">Signal</keyword>
<gene>
    <name evidence="2" type="ORF">FOZ76_07925</name>
</gene>
<organism evidence="2 3">
    <name type="scientific">Verticiella sediminum</name>
    <dbReference type="NCBI Taxonomy" id="1247510"/>
    <lineage>
        <taxon>Bacteria</taxon>
        <taxon>Pseudomonadati</taxon>
        <taxon>Pseudomonadota</taxon>
        <taxon>Betaproteobacteria</taxon>
        <taxon>Burkholderiales</taxon>
        <taxon>Alcaligenaceae</taxon>
        <taxon>Verticiella</taxon>
    </lineage>
</organism>
<dbReference type="InterPro" id="IPR050228">
    <property type="entry name" value="Carboxylesterase_BioH"/>
</dbReference>
<sequence length="368" mass="40183">MNKSDSLVARRLRSAMLATAMLAGALGVGSAAAQNLRDIRPSEGPLVLESRGSFFVGGEQVDKTAVELGSFGPDDRITINQMYVEYMIPDGAAKVPVVMVHGATLSGKTYDTTPDGRMGWYEYFVRKSHPVYVVDQVGRARSGFDQSAFNNVRAGRMPPEQQPNLLRLADRFGSWTNFRIGPEPGKPFPQTQFPLEATDNLSRQSVPDLLGPSRAPNPTWKALSDLALQIDGAVLLTHSQSGPYPLQSALIDAKGIRGIVMVEPGTCNASVHTDDEIAVLAKTPIFILFGDYLSSPTKLPGPTWEDRYNDCKAFEDRVDAAKGDVRLMSTVETGVRGNSHMMMMDRNNLQIADLILAWIDEKLGSEKP</sequence>
<protein>
    <recommendedName>
        <fullName evidence="4">Esterase</fullName>
    </recommendedName>
</protein>
<dbReference type="RefSeq" id="WP_143947611.1">
    <property type="nucleotide sequence ID" value="NZ_BAABMB010000002.1"/>
</dbReference>
<evidence type="ECO:0000313" key="3">
    <source>
        <dbReference type="Proteomes" id="UP000318405"/>
    </source>
</evidence>
<proteinExistence type="predicted"/>
<dbReference type="EMBL" id="VLTJ01000013">
    <property type="protein sequence ID" value="TSH96750.1"/>
    <property type="molecule type" value="Genomic_DNA"/>
</dbReference>
<dbReference type="Gene3D" id="3.40.50.1820">
    <property type="entry name" value="alpha/beta hydrolase"/>
    <property type="match status" value="1"/>
</dbReference>
<reference evidence="2 3" key="1">
    <citation type="submission" date="2019-07" db="EMBL/GenBank/DDBJ databases">
        <title>Qingshengfaniella alkalisoli gen. nov., sp. nov., isolated from saline soil.</title>
        <authorList>
            <person name="Xu L."/>
            <person name="Huang X.-X."/>
            <person name="Sun J.-Q."/>
        </authorList>
    </citation>
    <scope>NUCLEOTIDE SEQUENCE [LARGE SCALE GENOMIC DNA]</scope>
    <source>
        <strain evidence="2 3">DSM 27279</strain>
    </source>
</reference>
<dbReference type="CDD" id="cd12807">
    <property type="entry name" value="Esterase_713"/>
    <property type="match status" value="1"/>
</dbReference>
<comment type="caution">
    <text evidence="2">The sequence shown here is derived from an EMBL/GenBank/DDBJ whole genome shotgun (WGS) entry which is preliminary data.</text>
</comment>